<reference evidence="2" key="1">
    <citation type="submission" date="2023-04" db="EMBL/GenBank/DDBJ databases">
        <title>Candida boidinii NBRC 10035.</title>
        <authorList>
            <person name="Ichikawa N."/>
            <person name="Sato H."/>
            <person name="Tonouchi N."/>
        </authorList>
    </citation>
    <scope>NUCLEOTIDE SEQUENCE</scope>
    <source>
        <strain evidence="2">NBRC 10035</strain>
    </source>
</reference>
<name>A0A9W6T403_CANBO</name>
<dbReference type="EMBL" id="BSXN01002573">
    <property type="protein sequence ID" value="GME76992.1"/>
    <property type="molecule type" value="Genomic_DNA"/>
</dbReference>
<proteinExistence type="predicted"/>
<dbReference type="AlphaFoldDB" id="A0A9W6T403"/>
<feature type="compositionally biased region" description="Low complexity" evidence="1">
    <location>
        <begin position="216"/>
        <end position="248"/>
    </location>
</feature>
<keyword evidence="3" id="KW-1185">Reference proteome</keyword>
<evidence type="ECO:0000256" key="1">
    <source>
        <dbReference type="SAM" id="MobiDB-lite"/>
    </source>
</evidence>
<feature type="region of interest" description="Disordered" evidence="1">
    <location>
        <begin position="213"/>
        <end position="254"/>
    </location>
</feature>
<evidence type="ECO:0000313" key="3">
    <source>
        <dbReference type="Proteomes" id="UP001165120"/>
    </source>
</evidence>
<accession>A0A9W6T403</accession>
<gene>
    <name evidence="2" type="ORF">Cboi02_000538300</name>
</gene>
<comment type="caution">
    <text evidence="2">The sequence shown here is derived from an EMBL/GenBank/DDBJ whole genome shotgun (WGS) entry which is preliminary data.</text>
</comment>
<sequence>MNVKENNSAGDSGNNYPSLDLQGEEKFSKSFENLVEIFPNIPIHAVIETLTTSCGDESAAFDLLLNYDLIKKLDDTQISSNTGYNKGGIDTADEKDWEWYKKERKQPSFSSSKNIKSKKSIFSTEKSDFKCKDNTNSDKEIDEDSINTKMSLKFMSDIDELMNLLDIDFIDIEELTYVYCKNNKNLTETLVDVIENKRFLKLKHDSPKILSPKLDNNNINNNNISNNNLQTQNQTKTRKTSNSSSNSKRIVEGY</sequence>
<protein>
    <submittedName>
        <fullName evidence="2">Unnamed protein product</fullName>
    </submittedName>
</protein>
<organism evidence="2 3">
    <name type="scientific">Candida boidinii</name>
    <name type="common">Yeast</name>
    <dbReference type="NCBI Taxonomy" id="5477"/>
    <lineage>
        <taxon>Eukaryota</taxon>
        <taxon>Fungi</taxon>
        <taxon>Dikarya</taxon>
        <taxon>Ascomycota</taxon>
        <taxon>Saccharomycotina</taxon>
        <taxon>Pichiomycetes</taxon>
        <taxon>Pichiales</taxon>
        <taxon>Pichiaceae</taxon>
        <taxon>Ogataea</taxon>
        <taxon>Ogataea/Candida clade</taxon>
    </lineage>
</organism>
<dbReference type="Proteomes" id="UP001165120">
    <property type="component" value="Unassembled WGS sequence"/>
</dbReference>
<evidence type="ECO:0000313" key="2">
    <source>
        <dbReference type="EMBL" id="GME76992.1"/>
    </source>
</evidence>